<proteinExistence type="inferred from homology"/>
<dbReference type="EMBL" id="JAMZFV010000005">
    <property type="protein sequence ID" value="MCP1109651.1"/>
    <property type="molecule type" value="Genomic_DNA"/>
</dbReference>
<dbReference type="Gene3D" id="3.40.980.10">
    <property type="entry name" value="MoaB/Mog-like domain"/>
    <property type="match status" value="1"/>
</dbReference>
<dbReference type="Pfam" id="PF00994">
    <property type="entry name" value="MoCF_biosynth"/>
    <property type="match status" value="1"/>
</dbReference>
<dbReference type="InterPro" id="IPR038987">
    <property type="entry name" value="MoeA-like"/>
</dbReference>
<dbReference type="InterPro" id="IPR036425">
    <property type="entry name" value="MoaB/Mog-like_dom_sf"/>
</dbReference>
<comment type="pathway">
    <text evidence="1">Cofactor biosynthesis; molybdopterin biosynthesis.</text>
</comment>
<gene>
    <name evidence="3" type="ORF">NK118_05210</name>
</gene>
<dbReference type="SUPFAM" id="SSF53218">
    <property type="entry name" value="Molybdenum cofactor biosynthesis proteins"/>
    <property type="match status" value="1"/>
</dbReference>
<feature type="domain" description="MoaB/Mog" evidence="2">
    <location>
        <begin position="173"/>
        <end position="306"/>
    </location>
</feature>
<evidence type="ECO:0000256" key="1">
    <source>
        <dbReference type="RuleBase" id="RU365090"/>
    </source>
</evidence>
<dbReference type="EC" id="2.10.1.1" evidence="1"/>
<dbReference type="CDD" id="cd03522">
    <property type="entry name" value="MoeA_like"/>
    <property type="match status" value="1"/>
</dbReference>
<dbReference type="InterPro" id="IPR001453">
    <property type="entry name" value="MoaB/Mog_dom"/>
</dbReference>
<name>A0ABT1EIY8_9FIRM</name>
<protein>
    <recommendedName>
        <fullName evidence="1">Molybdopterin molybdenumtransferase</fullName>
        <ecNumber evidence="1">2.10.1.1</ecNumber>
    </recommendedName>
</protein>
<keyword evidence="1" id="KW-0460">Magnesium</keyword>
<evidence type="ECO:0000259" key="2">
    <source>
        <dbReference type="SMART" id="SM00852"/>
    </source>
</evidence>
<organism evidence="3 4">
    <name type="scientific">Ohessyouella blattaphilus</name>
    <dbReference type="NCBI Taxonomy" id="2949333"/>
    <lineage>
        <taxon>Bacteria</taxon>
        <taxon>Bacillati</taxon>
        <taxon>Bacillota</taxon>
        <taxon>Clostridia</taxon>
        <taxon>Lachnospirales</taxon>
        <taxon>Lachnospiraceae</taxon>
        <taxon>Ohessyouella</taxon>
    </lineage>
</organism>
<comment type="catalytic activity">
    <reaction evidence="1">
        <text>adenylyl-molybdopterin + molybdate = Mo-molybdopterin + AMP + H(+)</text>
        <dbReference type="Rhea" id="RHEA:35047"/>
        <dbReference type="ChEBI" id="CHEBI:15378"/>
        <dbReference type="ChEBI" id="CHEBI:36264"/>
        <dbReference type="ChEBI" id="CHEBI:62727"/>
        <dbReference type="ChEBI" id="CHEBI:71302"/>
        <dbReference type="ChEBI" id="CHEBI:456215"/>
    </reaction>
</comment>
<keyword evidence="1" id="KW-0501">Molybdenum cofactor biosynthesis</keyword>
<comment type="function">
    <text evidence="1">Catalyzes the insertion of molybdate into adenylated molybdopterin with the concomitant release of AMP.</text>
</comment>
<comment type="caution">
    <text evidence="3">The sequence shown here is derived from an EMBL/GenBank/DDBJ whole genome shotgun (WGS) entry which is preliminary data.</text>
</comment>
<dbReference type="RefSeq" id="WP_262068532.1">
    <property type="nucleotide sequence ID" value="NZ_JAMXOC010000005.1"/>
</dbReference>
<keyword evidence="1" id="KW-0808">Transferase</keyword>
<sequence length="341" mass="37353">MQEVRTKDAVGHVLCHDITQIVRGGVKDAVFRKGHVVREEDIPVLLSIGKEHLYVWEQVEGMLHENEAAEILREIAQGSHMRATLPKEGKIELIAEIPGLLKIDKERLHQLNALGELMIATIPSGMVVKEGDKLCGTRVIPLVIEEEKMLAAKALMGDKPLLELLPLKKVKYGVITTGSEVFKGRIKDTFTPVLVDKMAAFGCELKSHRILDDNHEEITSTIQEMLAEGVELVLCTGGMSVDPDDKTPLAIKNTGAEIVSYGAPVLPGAMFMLAYTKEQTPILGLPGCVMYAKKTIFDLVLPLLLAGIPVTKEWLASLGDGGLCQNCEVCHFPNCTFWKGV</sequence>
<evidence type="ECO:0000313" key="4">
    <source>
        <dbReference type="Proteomes" id="UP001523565"/>
    </source>
</evidence>
<dbReference type="SMART" id="SM00852">
    <property type="entry name" value="MoCF_biosynth"/>
    <property type="match status" value="1"/>
</dbReference>
<comment type="similarity">
    <text evidence="1">Belongs to the MoeA family.</text>
</comment>
<keyword evidence="4" id="KW-1185">Reference proteome</keyword>
<dbReference type="PANTHER" id="PTHR10192">
    <property type="entry name" value="MOLYBDOPTERIN BIOSYNTHESIS PROTEIN"/>
    <property type="match status" value="1"/>
</dbReference>
<dbReference type="PANTHER" id="PTHR10192:SF28">
    <property type="entry name" value="MOLYBDOPTERIN MOLYBDENUMTRANSFERASE"/>
    <property type="match status" value="1"/>
</dbReference>
<evidence type="ECO:0000313" key="3">
    <source>
        <dbReference type="EMBL" id="MCP1109651.1"/>
    </source>
</evidence>
<accession>A0ABT1EIY8</accession>
<keyword evidence="1" id="KW-0479">Metal-binding</keyword>
<dbReference type="Proteomes" id="UP001523565">
    <property type="component" value="Unassembled WGS sequence"/>
</dbReference>
<comment type="cofactor">
    <cofactor evidence="1">
        <name>Mg(2+)</name>
        <dbReference type="ChEBI" id="CHEBI:18420"/>
    </cofactor>
</comment>
<keyword evidence="1" id="KW-0500">Molybdenum</keyword>
<reference evidence="3 4" key="1">
    <citation type="journal article" date="2022" name="Genome Biol. Evol.">
        <title>Host diet, physiology and behaviors set the stage for Lachnospiraceae cladogenesis.</title>
        <authorList>
            <person name="Vera-Ponce De Leon A."/>
            <person name="Schneider M."/>
            <person name="Jahnes B.C."/>
            <person name="Sadowski V."/>
            <person name="Camuy-Velez L.A."/>
            <person name="Duan J."/>
            <person name="Sabree Z.L."/>
        </authorList>
    </citation>
    <scope>NUCLEOTIDE SEQUENCE [LARGE SCALE GENOMIC DNA]</scope>
    <source>
        <strain evidence="3 4">PAL227</strain>
    </source>
</reference>